<keyword evidence="1" id="KW-0378">Hydrolase</keyword>
<dbReference type="SFLD" id="SFLDG01129">
    <property type="entry name" value="C1.5:_HAD__Beta-PGM__Phosphata"/>
    <property type="match status" value="1"/>
</dbReference>
<reference evidence="1" key="2">
    <citation type="journal article" date="2022" name="Microbiol. Resour. Announc.">
        <title>Metagenome Sequencing to Explore Phylogenomics of Terrestrial Cyanobacteria.</title>
        <authorList>
            <person name="Ward R.D."/>
            <person name="Stajich J.E."/>
            <person name="Johansen J.R."/>
            <person name="Huntemann M."/>
            <person name="Clum A."/>
            <person name="Foster B."/>
            <person name="Foster B."/>
            <person name="Roux S."/>
            <person name="Palaniappan K."/>
            <person name="Varghese N."/>
            <person name="Mukherjee S."/>
            <person name="Reddy T.B.K."/>
            <person name="Daum C."/>
            <person name="Copeland A."/>
            <person name="Chen I.A."/>
            <person name="Ivanova N.N."/>
            <person name="Kyrpides N.C."/>
            <person name="Shapiro N."/>
            <person name="Eloe-Fadrosh E.A."/>
            <person name="Pietrasiak N."/>
        </authorList>
    </citation>
    <scope>NUCLEOTIDE SEQUENCE</scope>
    <source>
        <strain evidence="1">GSE-TBD4-15B</strain>
    </source>
</reference>
<comment type="caution">
    <text evidence="1">The sequence shown here is derived from an EMBL/GenBank/DDBJ whole genome shotgun (WGS) entry which is preliminary data.</text>
</comment>
<dbReference type="PANTHER" id="PTHR43434:SF19">
    <property type="entry name" value="PHOSPHONOACETALDEHYDE HYDROLASE"/>
    <property type="match status" value="1"/>
</dbReference>
<sequence>MPKIELVVCDMAGTTVRDDDEVQRCFAEAAAATGLEADPDKLRFMMGWSKRSVFQTLWQAQLGADHPDCETNVDASFARFKTILENYYHNQPVSPTEGCLELFDWLKAQGIKIALTTGFYREVATIILDRLGWSQGLNQDYVGSSDSIIQASITPSEIYGNEGRPAPFMIQKAMYRLAMTDSKQVINIGDTPSDIESGYHANCLLSLGVTNGTHSREQLMAYPNDGLLAGIGELKETILSLN</sequence>
<dbReference type="Gene3D" id="1.10.150.240">
    <property type="entry name" value="Putative phosphatase, domain 2"/>
    <property type="match status" value="1"/>
</dbReference>
<dbReference type="InterPro" id="IPR036412">
    <property type="entry name" value="HAD-like_sf"/>
</dbReference>
<protein>
    <submittedName>
        <fullName evidence="1">HAD hydrolase-like protein</fullName>
    </submittedName>
</protein>
<dbReference type="InterPro" id="IPR050155">
    <property type="entry name" value="HAD-like_hydrolase_sf"/>
</dbReference>
<dbReference type="SFLD" id="SFLDS00003">
    <property type="entry name" value="Haloacid_Dehalogenase"/>
    <property type="match status" value="1"/>
</dbReference>
<name>A0A951PB78_9CYAN</name>
<dbReference type="Pfam" id="PF13419">
    <property type="entry name" value="HAD_2"/>
    <property type="match status" value="1"/>
</dbReference>
<dbReference type="GO" id="GO:0005829">
    <property type="term" value="C:cytosol"/>
    <property type="evidence" value="ECO:0007669"/>
    <property type="project" value="TreeGrafter"/>
</dbReference>
<gene>
    <name evidence="1" type="ORF">KME07_08615</name>
</gene>
<evidence type="ECO:0000313" key="2">
    <source>
        <dbReference type="Proteomes" id="UP000707356"/>
    </source>
</evidence>
<dbReference type="InterPro" id="IPR023214">
    <property type="entry name" value="HAD_sf"/>
</dbReference>
<organism evidence="1 2">
    <name type="scientific">Pegethrix bostrychoides GSE-TBD4-15B</name>
    <dbReference type="NCBI Taxonomy" id="2839662"/>
    <lineage>
        <taxon>Bacteria</taxon>
        <taxon>Bacillati</taxon>
        <taxon>Cyanobacteriota</taxon>
        <taxon>Cyanophyceae</taxon>
        <taxon>Oculatellales</taxon>
        <taxon>Oculatellaceae</taxon>
        <taxon>Pegethrix</taxon>
    </lineage>
</organism>
<dbReference type="InterPro" id="IPR041492">
    <property type="entry name" value="HAD_2"/>
</dbReference>
<proteinExistence type="predicted"/>
<dbReference type="Proteomes" id="UP000707356">
    <property type="component" value="Unassembled WGS sequence"/>
</dbReference>
<dbReference type="InterPro" id="IPR023198">
    <property type="entry name" value="PGP-like_dom2"/>
</dbReference>
<dbReference type="EMBL" id="JAHHHV010000045">
    <property type="protein sequence ID" value="MBW4465489.1"/>
    <property type="molecule type" value="Genomic_DNA"/>
</dbReference>
<dbReference type="SUPFAM" id="SSF56784">
    <property type="entry name" value="HAD-like"/>
    <property type="match status" value="1"/>
</dbReference>
<dbReference type="AlphaFoldDB" id="A0A951PB78"/>
<dbReference type="PANTHER" id="PTHR43434">
    <property type="entry name" value="PHOSPHOGLYCOLATE PHOSPHATASE"/>
    <property type="match status" value="1"/>
</dbReference>
<dbReference type="GO" id="GO:0008967">
    <property type="term" value="F:phosphoglycolate phosphatase activity"/>
    <property type="evidence" value="ECO:0007669"/>
    <property type="project" value="TreeGrafter"/>
</dbReference>
<reference evidence="1" key="1">
    <citation type="submission" date="2021-05" db="EMBL/GenBank/DDBJ databases">
        <authorList>
            <person name="Pietrasiak N."/>
            <person name="Ward R."/>
            <person name="Stajich J.E."/>
            <person name="Kurbessoian T."/>
        </authorList>
    </citation>
    <scope>NUCLEOTIDE SEQUENCE</scope>
    <source>
        <strain evidence="1">GSE-TBD4-15B</strain>
    </source>
</reference>
<dbReference type="GO" id="GO:0006281">
    <property type="term" value="P:DNA repair"/>
    <property type="evidence" value="ECO:0007669"/>
    <property type="project" value="TreeGrafter"/>
</dbReference>
<evidence type="ECO:0000313" key="1">
    <source>
        <dbReference type="EMBL" id="MBW4465489.1"/>
    </source>
</evidence>
<accession>A0A951PB78</accession>
<dbReference type="Gene3D" id="3.40.50.1000">
    <property type="entry name" value="HAD superfamily/HAD-like"/>
    <property type="match status" value="1"/>
</dbReference>